<evidence type="ECO:0000256" key="2">
    <source>
        <dbReference type="SAM" id="MobiDB-lite"/>
    </source>
</evidence>
<protein>
    <submittedName>
        <fullName evidence="3">Uncharacterized protein</fullName>
    </submittedName>
</protein>
<dbReference type="GO" id="GO:0005634">
    <property type="term" value="C:nucleus"/>
    <property type="evidence" value="ECO:0007669"/>
    <property type="project" value="TreeGrafter"/>
</dbReference>
<dbReference type="PANTHER" id="PTHR15885:SF1">
    <property type="entry name" value="COILED-COIL DOMAIN-CONTAINING PROTEIN 174"/>
    <property type="match status" value="1"/>
</dbReference>
<sequence length="276" mass="31160">MTTRHDDGKKRKRSQGDIYGDNQIEGIGDRADASHRESSRRVVVNPSSMMCLRAAAAAVQQESRDTSLSDHDRPSSLTTARRRNATKTEPLPGNAGVEDRHQKDVLAVRAERKKWSHVQSKLKSKAEQYERLRSQTDPTQEAPQDCMVDFSQHKIRSKSQHGHLSSSHENEGSKDKKMVQMEDEFGRTISVSVESERYRAHLTQQAQLLRQEEGDTTEYSHFSGQNDKPKDVVAATGVASRSHTHPSSTSNRSTHQSKKAARLELLRQKQAARQRK</sequence>
<feature type="compositionally biased region" description="Basic and acidic residues" evidence="2">
    <location>
        <begin position="27"/>
        <end position="40"/>
    </location>
</feature>
<feature type="region of interest" description="Disordered" evidence="2">
    <location>
        <begin position="1"/>
        <end position="182"/>
    </location>
</feature>
<organism evidence="3">
    <name type="scientific">Attheya septentrionalis</name>
    <dbReference type="NCBI Taxonomy" id="420275"/>
    <lineage>
        <taxon>Eukaryota</taxon>
        <taxon>Sar</taxon>
        <taxon>Stramenopiles</taxon>
        <taxon>Ochrophyta</taxon>
        <taxon>Bacillariophyta</taxon>
        <taxon>Coscinodiscophyceae</taxon>
        <taxon>Chaetocerotophycidae</taxon>
        <taxon>Chaetocerotales</taxon>
        <taxon>Attheyaceae</taxon>
        <taxon>Attheya</taxon>
    </lineage>
</organism>
<feature type="region of interest" description="Disordered" evidence="2">
    <location>
        <begin position="204"/>
        <end position="276"/>
    </location>
</feature>
<dbReference type="EMBL" id="HBHQ01013743">
    <property type="protein sequence ID" value="CAD9817324.1"/>
    <property type="molecule type" value="Transcribed_RNA"/>
</dbReference>
<evidence type="ECO:0000313" key="3">
    <source>
        <dbReference type="EMBL" id="CAD9817324.1"/>
    </source>
</evidence>
<reference evidence="3" key="1">
    <citation type="submission" date="2021-01" db="EMBL/GenBank/DDBJ databases">
        <authorList>
            <person name="Corre E."/>
            <person name="Pelletier E."/>
            <person name="Niang G."/>
            <person name="Scheremetjew M."/>
            <person name="Finn R."/>
            <person name="Kale V."/>
            <person name="Holt S."/>
            <person name="Cochrane G."/>
            <person name="Meng A."/>
            <person name="Brown T."/>
            <person name="Cohen L."/>
        </authorList>
    </citation>
    <scope>NUCLEOTIDE SEQUENCE</scope>
    <source>
        <strain evidence="3">CCMP2084</strain>
    </source>
</reference>
<proteinExistence type="predicted"/>
<dbReference type="AlphaFoldDB" id="A0A7S2UH54"/>
<feature type="compositionally biased region" description="Basic residues" evidence="2">
    <location>
        <begin position="111"/>
        <end position="123"/>
    </location>
</feature>
<evidence type="ECO:0000256" key="1">
    <source>
        <dbReference type="ARBA" id="ARBA00023054"/>
    </source>
</evidence>
<accession>A0A7S2UH54</accession>
<feature type="compositionally biased region" description="Polar residues" evidence="2">
    <location>
        <begin position="217"/>
        <end position="226"/>
    </location>
</feature>
<feature type="compositionally biased region" description="Basic and acidic residues" evidence="2">
    <location>
        <begin position="124"/>
        <end position="134"/>
    </location>
</feature>
<dbReference type="PANTHER" id="PTHR15885">
    <property type="entry name" value="COILED-COIL DOMAIN-CONTAINING PROTEIN 174"/>
    <property type="match status" value="1"/>
</dbReference>
<feature type="compositionally biased region" description="Basic and acidic residues" evidence="2">
    <location>
        <begin position="97"/>
        <end position="110"/>
    </location>
</feature>
<dbReference type="InterPro" id="IPR025066">
    <property type="entry name" value="CCDC174-like"/>
</dbReference>
<name>A0A7S2UH54_9STRA</name>
<feature type="compositionally biased region" description="Basic and acidic residues" evidence="2">
    <location>
        <begin position="62"/>
        <end position="74"/>
    </location>
</feature>
<feature type="compositionally biased region" description="Polar residues" evidence="2">
    <location>
        <begin position="239"/>
        <end position="254"/>
    </location>
</feature>
<feature type="compositionally biased region" description="Basic and acidic residues" evidence="2">
    <location>
        <begin position="166"/>
        <end position="182"/>
    </location>
</feature>
<keyword evidence="1" id="KW-0175">Coiled coil</keyword>
<gene>
    <name evidence="3" type="ORF">ASEP1449_LOCUS9156</name>
</gene>